<protein>
    <recommendedName>
        <fullName evidence="8">Galactose oxidase</fullName>
    </recommendedName>
</protein>
<dbReference type="InterPro" id="IPR011043">
    <property type="entry name" value="Gal_Oxase/kelch_b-propeller"/>
</dbReference>
<dbReference type="PANTHER" id="PTHR46093">
    <property type="entry name" value="ACYL-COA-BINDING DOMAIN-CONTAINING PROTEIN 5"/>
    <property type="match status" value="1"/>
</dbReference>
<evidence type="ECO:0000256" key="5">
    <source>
        <dbReference type="SAM" id="SignalP"/>
    </source>
</evidence>
<evidence type="ECO:0000256" key="2">
    <source>
        <dbReference type="ARBA" id="ARBA00022737"/>
    </source>
</evidence>
<organism evidence="6 7">
    <name type="scientific">Podila verticillata NRRL 6337</name>
    <dbReference type="NCBI Taxonomy" id="1069443"/>
    <lineage>
        <taxon>Eukaryota</taxon>
        <taxon>Fungi</taxon>
        <taxon>Fungi incertae sedis</taxon>
        <taxon>Mucoromycota</taxon>
        <taxon>Mortierellomycotina</taxon>
        <taxon>Mortierellomycetes</taxon>
        <taxon>Mortierellales</taxon>
        <taxon>Mortierellaceae</taxon>
        <taxon>Podila</taxon>
    </lineage>
</organism>
<dbReference type="SMART" id="SM00612">
    <property type="entry name" value="Kelch"/>
    <property type="match status" value="2"/>
</dbReference>
<keyword evidence="1" id="KW-0880">Kelch repeat</keyword>
<dbReference type="SUPFAM" id="SSF50965">
    <property type="entry name" value="Galactose oxidase, central domain"/>
    <property type="match status" value="1"/>
</dbReference>
<evidence type="ECO:0000256" key="1">
    <source>
        <dbReference type="ARBA" id="ARBA00022441"/>
    </source>
</evidence>
<dbReference type="Pfam" id="PF24681">
    <property type="entry name" value="Kelch_KLHDC2_KLHL20_DRC7"/>
    <property type="match status" value="1"/>
</dbReference>
<feature type="compositionally biased region" description="Low complexity" evidence="3">
    <location>
        <begin position="569"/>
        <end position="579"/>
    </location>
</feature>
<feature type="signal peptide" evidence="5">
    <location>
        <begin position="1"/>
        <end position="20"/>
    </location>
</feature>
<name>A0A086TIY5_9FUNG</name>
<dbReference type="AlphaFoldDB" id="A0A086TIY5"/>
<keyword evidence="4" id="KW-1133">Transmembrane helix</keyword>
<sequence length="626" mass="66516">MNTRKRNILTLFACLSLTNAQSPASVRRMGYTQVDDKLFIQGGFDTSSSSQFFFLDLSTSWPDLSPAWTKLRDGQSTAHLALTTVSSAYGGGSKGSIIATGGMEAPTFFSAYDIAGNSWSNLTSVTKIPYTELEGHAAVTDPNTGLVYIIGGYMNGTNIYNTLAVYNAGTKSMVSQQTATLATSLIDVSAVWSTKRSTILTFGGSRANPSSPSAVTPATVNEYDPNTKSWSVMATSGDIPPPRLDQCMAASEDGSKIVVFGGTDGTNYFKDIYILDVGKGKWKQGTDALTSRTRFACGIHSGQLIAWGGSSASNRNTMLSNTPIIYNLNNDKWVNKYDSSMTLSSGGSTGAIIGGIVAVLALGAIAGFIFYKKRKARMEEEAYHADAMAAAAIGGNDADDNIKVSLGDSPRFQSNNPYHGHGHNDYPLSKMEINDSHAIEAARDRYRKENESSGYHGGNIEMMTSPVPSHYYPQQIQSPAATYQGTPYLSNISTNSPYTTASNNPFEDGQYNPNSSTGSASPGANPFSNVHATAPSPSMGGSDYHPPSSTTTTTTPYMQSQSHDPFAESSASPALPPLQQAQAQVYTNYSAYAAAQSMSPSPGARAPQTIPETGNEPLGYVPPPPQ</sequence>
<evidence type="ECO:0008006" key="8">
    <source>
        <dbReference type="Google" id="ProtNLM"/>
    </source>
</evidence>
<feature type="compositionally biased region" description="Polar residues" evidence="3">
    <location>
        <begin position="494"/>
        <end position="531"/>
    </location>
</feature>
<reference evidence="6 7" key="1">
    <citation type="submission" date="2011-02" db="EMBL/GenBank/DDBJ databases">
        <title>The Genome Sequence of Mortierella verticillata NRRL 6337.</title>
        <authorList>
            <consortium name="The Broad Institute Genome Sequencing Platform"/>
            <person name="Russ C."/>
            <person name="Cuomo C."/>
            <person name="Burger G."/>
            <person name="Gray M.W."/>
            <person name="Holland P.W.H."/>
            <person name="King N."/>
            <person name="Lang F.B.F."/>
            <person name="Roger A.J."/>
            <person name="Ruiz-Trillo I."/>
            <person name="Young S.K."/>
            <person name="Zeng Q."/>
            <person name="Gargeya S."/>
            <person name="Alvarado L."/>
            <person name="Berlin A."/>
            <person name="Chapman S.B."/>
            <person name="Chen Z."/>
            <person name="Freedman E."/>
            <person name="Gellesch M."/>
            <person name="Goldberg J."/>
            <person name="Griggs A."/>
            <person name="Gujja S."/>
            <person name="Heilman E."/>
            <person name="Heiman D."/>
            <person name="Howarth C."/>
            <person name="Mehta T."/>
            <person name="Neiman D."/>
            <person name="Pearson M."/>
            <person name="Roberts A."/>
            <person name="Saif S."/>
            <person name="Shea T."/>
            <person name="Shenoy N."/>
            <person name="Sisk P."/>
            <person name="Stolte C."/>
            <person name="Sykes S."/>
            <person name="White J."/>
            <person name="Yandava C."/>
            <person name="Haas B."/>
            <person name="Nusbaum C."/>
            <person name="Birren B."/>
        </authorList>
    </citation>
    <scope>NUCLEOTIDE SEQUENCE [LARGE SCALE GENOMIC DNA]</scope>
    <source>
        <strain evidence="6 7">NRRL 6337</strain>
    </source>
</reference>
<evidence type="ECO:0000313" key="7">
    <source>
        <dbReference type="Proteomes" id="UP000243308"/>
    </source>
</evidence>
<evidence type="ECO:0000256" key="3">
    <source>
        <dbReference type="SAM" id="MobiDB-lite"/>
    </source>
</evidence>
<dbReference type="InterPro" id="IPR015915">
    <property type="entry name" value="Kelch-typ_b-propeller"/>
</dbReference>
<feature type="region of interest" description="Disordered" evidence="3">
    <location>
        <begin position="494"/>
        <end position="579"/>
    </location>
</feature>
<keyword evidence="5" id="KW-0732">Signal</keyword>
<dbReference type="InterPro" id="IPR006652">
    <property type="entry name" value="Kelch_1"/>
</dbReference>
<evidence type="ECO:0000256" key="4">
    <source>
        <dbReference type="SAM" id="Phobius"/>
    </source>
</evidence>
<dbReference type="EMBL" id="KN042435">
    <property type="protein sequence ID" value="KFH61912.1"/>
    <property type="molecule type" value="Genomic_DNA"/>
</dbReference>
<dbReference type="Gene3D" id="2.120.10.80">
    <property type="entry name" value="Kelch-type beta propeller"/>
    <property type="match status" value="2"/>
</dbReference>
<accession>A0A086TIY5</accession>
<feature type="region of interest" description="Disordered" evidence="3">
    <location>
        <begin position="445"/>
        <end position="473"/>
    </location>
</feature>
<gene>
    <name evidence="6" type="ORF">MVEG_12246</name>
</gene>
<evidence type="ECO:0000313" key="6">
    <source>
        <dbReference type="EMBL" id="KFH61912.1"/>
    </source>
</evidence>
<dbReference type="Proteomes" id="UP000243308">
    <property type="component" value="Unassembled WGS sequence"/>
</dbReference>
<proteinExistence type="predicted"/>
<dbReference type="PANTHER" id="PTHR46093:SF18">
    <property type="entry name" value="FIBRONECTIN TYPE-III DOMAIN-CONTAINING PROTEIN"/>
    <property type="match status" value="1"/>
</dbReference>
<feature type="compositionally biased region" description="Low complexity" evidence="3">
    <location>
        <begin position="546"/>
        <end position="556"/>
    </location>
</feature>
<keyword evidence="2" id="KW-0677">Repeat</keyword>
<feature type="chain" id="PRO_5001815950" description="Galactose oxidase" evidence="5">
    <location>
        <begin position="21"/>
        <end position="626"/>
    </location>
</feature>
<keyword evidence="4" id="KW-0812">Transmembrane</keyword>
<feature type="region of interest" description="Disordered" evidence="3">
    <location>
        <begin position="595"/>
        <end position="626"/>
    </location>
</feature>
<keyword evidence="4" id="KW-0472">Membrane</keyword>
<keyword evidence="7" id="KW-1185">Reference proteome</keyword>
<feature type="transmembrane region" description="Helical" evidence="4">
    <location>
        <begin position="350"/>
        <end position="371"/>
    </location>
</feature>
<dbReference type="OrthoDB" id="10251809at2759"/>